<keyword evidence="1" id="KW-0175">Coiled coil</keyword>
<reference evidence="2" key="2">
    <citation type="submission" date="2020-09" db="EMBL/GenBank/DDBJ databases">
        <authorList>
            <person name="Sun Q."/>
            <person name="Zhou Y."/>
        </authorList>
    </citation>
    <scope>NUCLEOTIDE SEQUENCE</scope>
    <source>
        <strain evidence="2">CGMCC 1.12987</strain>
    </source>
</reference>
<gene>
    <name evidence="2" type="ORF">GCM10010916_23600</name>
</gene>
<evidence type="ECO:0000313" key="3">
    <source>
        <dbReference type="Proteomes" id="UP000644756"/>
    </source>
</evidence>
<feature type="coiled-coil region" evidence="1">
    <location>
        <begin position="127"/>
        <end position="158"/>
    </location>
</feature>
<name>A0A917D2L8_9BACL</name>
<reference evidence="2" key="1">
    <citation type="journal article" date="2014" name="Int. J. Syst. Evol. Microbiol.">
        <title>Complete genome sequence of Corynebacterium casei LMG S-19264T (=DSM 44701T), isolated from a smear-ripened cheese.</title>
        <authorList>
            <consortium name="US DOE Joint Genome Institute (JGI-PGF)"/>
            <person name="Walter F."/>
            <person name="Albersmeier A."/>
            <person name="Kalinowski J."/>
            <person name="Ruckert C."/>
        </authorList>
    </citation>
    <scope>NUCLEOTIDE SEQUENCE</scope>
    <source>
        <strain evidence="2">CGMCC 1.12987</strain>
    </source>
</reference>
<proteinExistence type="predicted"/>
<accession>A0A917D2L8</accession>
<dbReference type="Proteomes" id="UP000644756">
    <property type="component" value="Unassembled WGS sequence"/>
</dbReference>
<dbReference type="EMBL" id="BMGR01000007">
    <property type="protein sequence ID" value="GGG05860.1"/>
    <property type="molecule type" value="Genomic_DNA"/>
</dbReference>
<comment type="caution">
    <text evidence="2">The sequence shown here is derived from an EMBL/GenBank/DDBJ whole genome shotgun (WGS) entry which is preliminary data.</text>
</comment>
<keyword evidence="3" id="KW-1185">Reference proteome</keyword>
<sequence length="245" mass="27467">MELSATAKKALDATAHRAGPSTANRINTLYNDFLASQKQEQNWDSRIKTLSSANTKAEAALRRDIRNVDAAKLQRLQLQLTQTKERYKPLLDQYTALNKQIKVARKLKNKDLNALLAMQADMMKTAVQIARQDIRTKEAALRAAKTEANKKIKAMREELNGIRPLDQQIKTLKQAASAANKQIPPSWKSLNQQARKDDASGAVASLSTLLTLSRQIVGHKQEIHKLEGRIADLIRSVRQRLASNR</sequence>
<dbReference type="AlphaFoldDB" id="A0A917D2L8"/>
<protein>
    <submittedName>
        <fullName evidence="2">Uncharacterized protein</fullName>
    </submittedName>
</protein>
<evidence type="ECO:0000256" key="1">
    <source>
        <dbReference type="SAM" id="Coils"/>
    </source>
</evidence>
<evidence type="ECO:0000313" key="2">
    <source>
        <dbReference type="EMBL" id="GGG05860.1"/>
    </source>
</evidence>
<organism evidence="2 3">
    <name type="scientific">Paenibacillus abyssi</name>
    <dbReference type="NCBI Taxonomy" id="1340531"/>
    <lineage>
        <taxon>Bacteria</taxon>
        <taxon>Bacillati</taxon>
        <taxon>Bacillota</taxon>
        <taxon>Bacilli</taxon>
        <taxon>Bacillales</taxon>
        <taxon>Paenibacillaceae</taxon>
        <taxon>Paenibacillus</taxon>
    </lineage>
</organism>